<dbReference type="Proteomes" id="UP001231616">
    <property type="component" value="Unassembled WGS sequence"/>
</dbReference>
<keyword evidence="3" id="KW-1185">Reference proteome</keyword>
<feature type="transmembrane region" description="Helical" evidence="1">
    <location>
        <begin position="6"/>
        <end position="23"/>
    </location>
</feature>
<evidence type="ECO:0000256" key="1">
    <source>
        <dbReference type="SAM" id="Phobius"/>
    </source>
</evidence>
<evidence type="ECO:0000313" key="2">
    <source>
        <dbReference type="EMBL" id="MDP4536555.1"/>
    </source>
</evidence>
<proteinExistence type="predicted"/>
<accession>A0ABT9GZR5</accession>
<keyword evidence="1" id="KW-0812">Transmembrane</keyword>
<keyword evidence="1" id="KW-1133">Transmembrane helix</keyword>
<dbReference type="EMBL" id="JAUZVZ010000012">
    <property type="protein sequence ID" value="MDP4536555.1"/>
    <property type="molecule type" value="Genomic_DNA"/>
</dbReference>
<comment type="caution">
    <text evidence="2">The sequence shown here is derived from an EMBL/GenBank/DDBJ whole genome shotgun (WGS) entry which is preliminary data.</text>
</comment>
<dbReference type="RefSeq" id="WP_305893818.1">
    <property type="nucleotide sequence ID" value="NZ_JAUZVZ010000012.1"/>
</dbReference>
<name>A0ABT9GZR5_9GAMM</name>
<organism evidence="2 3">
    <name type="scientific">Alkalimonas collagenimarina</name>
    <dbReference type="NCBI Taxonomy" id="400390"/>
    <lineage>
        <taxon>Bacteria</taxon>
        <taxon>Pseudomonadati</taxon>
        <taxon>Pseudomonadota</taxon>
        <taxon>Gammaproteobacteria</taxon>
        <taxon>Alkalimonas</taxon>
    </lineage>
</organism>
<keyword evidence="1" id="KW-0472">Membrane</keyword>
<sequence length="58" mass="6388">MDPIIAVLVTFLIMNLMVVTAMVRRIDVNSSSVLEWEREQALQQPVTAKPVMGSGTIS</sequence>
<protein>
    <recommendedName>
        <fullName evidence="4">Biopolymer transporter ExbD</fullName>
    </recommendedName>
</protein>
<gene>
    <name evidence="2" type="ORF">Q3O60_10180</name>
</gene>
<reference evidence="2 3" key="1">
    <citation type="submission" date="2023-08" db="EMBL/GenBank/DDBJ databases">
        <authorList>
            <person name="Joshi A."/>
            <person name="Thite S."/>
        </authorList>
    </citation>
    <scope>NUCLEOTIDE SEQUENCE [LARGE SCALE GENOMIC DNA]</scope>
    <source>
        <strain evidence="2 3">AC40</strain>
    </source>
</reference>
<evidence type="ECO:0008006" key="4">
    <source>
        <dbReference type="Google" id="ProtNLM"/>
    </source>
</evidence>
<evidence type="ECO:0000313" key="3">
    <source>
        <dbReference type="Proteomes" id="UP001231616"/>
    </source>
</evidence>